<sequence length="103" mass="11358">MTVKEGMHRISHHTECEELDDVGHWILLDLTVVKLAEGPLLAIDKDITIVAPASYTEANVALEIDASNEGDMAAQTLPTITSYKWASHEVGEYITCFRMGSQL</sequence>
<dbReference type="EMBL" id="CM003375">
    <property type="protein sequence ID" value="KOM42618.1"/>
    <property type="molecule type" value="Genomic_DNA"/>
</dbReference>
<evidence type="ECO:0000313" key="2">
    <source>
        <dbReference type="Proteomes" id="UP000053144"/>
    </source>
</evidence>
<evidence type="ECO:0000313" key="1">
    <source>
        <dbReference type="EMBL" id="KOM42618.1"/>
    </source>
</evidence>
<reference evidence="2" key="1">
    <citation type="journal article" date="2015" name="Proc. Natl. Acad. Sci. U.S.A.">
        <title>Genome sequencing of adzuki bean (Vigna angularis) provides insight into high starch and low fat accumulation and domestication.</title>
        <authorList>
            <person name="Yang K."/>
            <person name="Tian Z."/>
            <person name="Chen C."/>
            <person name="Luo L."/>
            <person name="Zhao B."/>
            <person name="Wang Z."/>
            <person name="Yu L."/>
            <person name="Li Y."/>
            <person name="Sun Y."/>
            <person name="Li W."/>
            <person name="Chen Y."/>
            <person name="Li Y."/>
            <person name="Zhang Y."/>
            <person name="Ai D."/>
            <person name="Zhao J."/>
            <person name="Shang C."/>
            <person name="Ma Y."/>
            <person name="Wu B."/>
            <person name="Wang M."/>
            <person name="Gao L."/>
            <person name="Sun D."/>
            <person name="Zhang P."/>
            <person name="Guo F."/>
            <person name="Wang W."/>
            <person name="Li Y."/>
            <person name="Wang J."/>
            <person name="Varshney R.K."/>
            <person name="Wang J."/>
            <person name="Ling H.Q."/>
            <person name="Wan P."/>
        </authorList>
    </citation>
    <scope>NUCLEOTIDE SEQUENCE</scope>
    <source>
        <strain evidence="2">cv. Jingnong 6</strain>
    </source>
</reference>
<dbReference type="Gramene" id="KOM42618">
    <property type="protein sequence ID" value="KOM42618"/>
    <property type="gene ID" value="LR48_Vigan05g022200"/>
</dbReference>
<name>A0A0L9UIN0_PHAAN</name>
<dbReference type="AlphaFoldDB" id="A0A0L9UIN0"/>
<protein>
    <submittedName>
        <fullName evidence="1">Uncharacterized protein</fullName>
    </submittedName>
</protein>
<organism evidence="1 2">
    <name type="scientific">Phaseolus angularis</name>
    <name type="common">Azuki bean</name>
    <name type="synonym">Vigna angularis</name>
    <dbReference type="NCBI Taxonomy" id="3914"/>
    <lineage>
        <taxon>Eukaryota</taxon>
        <taxon>Viridiplantae</taxon>
        <taxon>Streptophyta</taxon>
        <taxon>Embryophyta</taxon>
        <taxon>Tracheophyta</taxon>
        <taxon>Spermatophyta</taxon>
        <taxon>Magnoliopsida</taxon>
        <taxon>eudicotyledons</taxon>
        <taxon>Gunneridae</taxon>
        <taxon>Pentapetalae</taxon>
        <taxon>rosids</taxon>
        <taxon>fabids</taxon>
        <taxon>Fabales</taxon>
        <taxon>Fabaceae</taxon>
        <taxon>Papilionoideae</taxon>
        <taxon>50 kb inversion clade</taxon>
        <taxon>NPAAA clade</taxon>
        <taxon>indigoferoid/millettioid clade</taxon>
        <taxon>Phaseoleae</taxon>
        <taxon>Vigna</taxon>
    </lineage>
</organism>
<accession>A0A0L9UIN0</accession>
<proteinExistence type="predicted"/>
<gene>
    <name evidence="1" type="ORF">LR48_Vigan05g022200</name>
</gene>
<dbReference type="Proteomes" id="UP000053144">
    <property type="component" value="Chromosome 5"/>
</dbReference>